<keyword evidence="3 5" id="KW-0521">NADP</keyword>
<organism evidence="7 8">
    <name type="scientific">Leptothrix ochracea L12</name>
    <dbReference type="NCBI Taxonomy" id="735332"/>
    <lineage>
        <taxon>Bacteria</taxon>
        <taxon>Pseudomonadati</taxon>
        <taxon>Pseudomonadota</taxon>
        <taxon>Betaproteobacteria</taxon>
        <taxon>Burkholderiales</taxon>
        <taxon>Sphaerotilaceae</taxon>
        <taxon>Leptothrix</taxon>
    </lineage>
</organism>
<dbReference type="GeneID" id="92352278"/>
<dbReference type="RefSeq" id="WP_009453487.1">
    <property type="nucleotide sequence ID" value="NZ_JH660683.1"/>
</dbReference>
<dbReference type="GO" id="GO:0050661">
    <property type="term" value="F:NADP binding"/>
    <property type="evidence" value="ECO:0007669"/>
    <property type="project" value="UniProtKB-UniRule"/>
</dbReference>
<feature type="binding site" evidence="5">
    <location>
        <position position="299"/>
    </location>
    <ligand>
        <name>FAD</name>
        <dbReference type="ChEBI" id="CHEBI:57692"/>
    </ligand>
</feature>
<dbReference type="InterPro" id="IPR023753">
    <property type="entry name" value="FAD/NAD-binding_dom"/>
</dbReference>
<dbReference type="GO" id="GO:0004324">
    <property type="term" value="F:ferredoxin-NADP+ reductase activity"/>
    <property type="evidence" value="ECO:0007669"/>
    <property type="project" value="UniProtKB-UniRule"/>
</dbReference>
<evidence type="ECO:0000256" key="2">
    <source>
        <dbReference type="ARBA" id="ARBA00022827"/>
    </source>
</evidence>
<evidence type="ECO:0000313" key="8">
    <source>
        <dbReference type="Proteomes" id="UP000053899"/>
    </source>
</evidence>
<keyword evidence="8" id="KW-1185">Reference proteome</keyword>
<dbReference type="Gene3D" id="3.50.50.60">
    <property type="entry name" value="FAD/NAD(P)-binding domain"/>
    <property type="match status" value="2"/>
</dbReference>
<accession>I4Z5E4</accession>
<dbReference type="InterPro" id="IPR050097">
    <property type="entry name" value="Ferredoxin-NADP_redctase_2"/>
</dbReference>
<feature type="domain" description="FAD/NAD(P)-binding" evidence="6">
    <location>
        <begin position="11"/>
        <end position="301"/>
    </location>
</feature>
<dbReference type="PANTHER" id="PTHR48105">
    <property type="entry name" value="THIOREDOXIN REDUCTASE 1-RELATED-RELATED"/>
    <property type="match status" value="1"/>
</dbReference>
<feature type="binding site" evidence="5">
    <location>
        <position position="92"/>
    </location>
    <ligand>
        <name>FAD</name>
        <dbReference type="ChEBI" id="CHEBI:57692"/>
    </ligand>
</feature>
<reference evidence="7 8" key="1">
    <citation type="submission" date="2012-04" db="EMBL/GenBank/DDBJ databases">
        <title>Improved High-Quality Draft sequence of Leptothrix ochracea L12.</title>
        <authorList>
            <consortium name="US DOE Joint Genome Institute"/>
            <person name="Lucas S."/>
            <person name="Han J."/>
            <person name="Lapidus A."/>
            <person name="Cheng J.-F."/>
            <person name="Goodwin L."/>
            <person name="Pitluck S."/>
            <person name="Peters L."/>
            <person name="Zeytun A."/>
            <person name="Detter J.C."/>
            <person name="Han C."/>
            <person name="Tapia R."/>
            <person name="Land M."/>
            <person name="Hauser L."/>
            <person name="Kyrpides N."/>
            <person name="Ivanova N."/>
            <person name="Pagani I."/>
            <person name="Stepanauskas R."/>
            <person name="Masland D."/>
            <person name="Poulton N."/>
            <person name="Emerson D."/>
            <person name="Fleming E."/>
            <person name="Woyke T."/>
        </authorList>
    </citation>
    <scope>NUCLEOTIDE SEQUENCE [LARGE SCALE GENOMIC DNA]</scope>
    <source>
        <strain evidence="7 8">L12</strain>
    </source>
</reference>
<dbReference type="AlphaFoldDB" id="I4Z5E4"/>
<comment type="catalytic activity">
    <reaction evidence="5">
        <text>2 reduced [2Fe-2S]-[ferredoxin] + NADP(+) + H(+) = 2 oxidized [2Fe-2S]-[ferredoxin] + NADPH</text>
        <dbReference type="Rhea" id="RHEA:20125"/>
        <dbReference type="Rhea" id="RHEA-COMP:10000"/>
        <dbReference type="Rhea" id="RHEA-COMP:10001"/>
        <dbReference type="ChEBI" id="CHEBI:15378"/>
        <dbReference type="ChEBI" id="CHEBI:33737"/>
        <dbReference type="ChEBI" id="CHEBI:33738"/>
        <dbReference type="ChEBI" id="CHEBI:57783"/>
        <dbReference type="ChEBI" id="CHEBI:58349"/>
        <dbReference type="EC" id="1.18.1.2"/>
    </reaction>
</comment>
<evidence type="ECO:0000256" key="1">
    <source>
        <dbReference type="ARBA" id="ARBA00022630"/>
    </source>
</evidence>
<dbReference type="HAMAP" id="MF_01685">
    <property type="entry name" value="FENR2"/>
    <property type="match status" value="1"/>
</dbReference>
<protein>
    <recommendedName>
        <fullName evidence="5">Ferredoxin--NADP reductase</fullName>
        <shortName evidence="5">FNR</shortName>
        <shortName evidence="5">Fd-NADP(+) reductase</shortName>
        <ecNumber evidence="5">1.18.1.2</ecNumber>
    </recommendedName>
</protein>
<dbReference type="GO" id="GO:0050660">
    <property type="term" value="F:flavin adenine dinucleotide binding"/>
    <property type="evidence" value="ECO:0007669"/>
    <property type="project" value="UniProtKB-UniRule"/>
</dbReference>
<comment type="caution">
    <text evidence="5">Lacks conserved residue(s) required for the propagation of feature annotation.</text>
</comment>
<feature type="binding site" evidence="5">
    <location>
        <position position="39"/>
    </location>
    <ligand>
        <name>FAD</name>
        <dbReference type="ChEBI" id="CHEBI:57692"/>
    </ligand>
</feature>
<gene>
    <name evidence="7" type="ORF">LepocDRAFT_00001640</name>
</gene>
<evidence type="ECO:0000256" key="4">
    <source>
        <dbReference type="ARBA" id="ARBA00023002"/>
    </source>
</evidence>
<proteinExistence type="inferred from homology"/>
<keyword evidence="4 5" id="KW-0560">Oxidoreductase</keyword>
<keyword evidence="1 5" id="KW-0285">Flavoprotein</keyword>
<comment type="cofactor">
    <cofactor evidence="5">
        <name>FAD</name>
        <dbReference type="ChEBI" id="CHEBI:57692"/>
    </cofactor>
    <text evidence="5">Binds 1 FAD per subunit.</text>
</comment>
<name>I4Z5E4_9BURK</name>
<dbReference type="OrthoDB" id="9806179at2"/>
<dbReference type="Pfam" id="PF07992">
    <property type="entry name" value="Pyr_redox_2"/>
    <property type="match status" value="1"/>
</dbReference>
<evidence type="ECO:0000256" key="3">
    <source>
        <dbReference type="ARBA" id="ARBA00022857"/>
    </source>
</evidence>
<comment type="similarity">
    <text evidence="5">Belongs to the ferredoxin--NADP reductase type 2 family.</text>
</comment>
<dbReference type="PRINTS" id="PR00368">
    <property type="entry name" value="FADPNR"/>
</dbReference>
<evidence type="ECO:0000313" key="7">
    <source>
        <dbReference type="EMBL" id="EIM31436.1"/>
    </source>
</evidence>
<feature type="binding site" evidence="5">
    <location>
        <position position="127"/>
    </location>
    <ligand>
        <name>FAD</name>
        <dbReference type="ChEBI" id="CHEBI:57692"/>
    </ligand>
</feature>
<feature type="binding site" evidence="5">
    <location>
        <position position="52"/>
    </location>
    <ligand>
        <name>FAD</name>
        <dbReference type="ChEBI" id="CHEBI:57692"/>
    </ligand>
</feature>
<keyword evidence="2 5" id="KW-0274">FAD</keyword>
<feature type="binding site" evidence="5">
    <location>
        <position position="47"/>
    </location>
    <ligand>
        <name>FAD</name>
        <dbReference type="ChEBI" id="CHEBI:57692"/>
    </ligand>
</feature>
<evidence type="ECO:0000259" key="6">
    <source>
        <dbReference type="Pfam" id="PF07992"/>
    </source>
</evidence>
<evidence type="ECO:0000256" key="5">
    <source>
        <dbReference type="HAMAP-Rule" id="MF_01685"/>
    </source>
</evidence>
<sequence>MDSARSIIETDAVIIGAGPVGLFQAFELGLLGIKAHVLDALEQPGGQCLELYPNKPIYDIPGIPSCTGRELVASLLEQIRPFQTPFHLGETVVSVEQKTDGQFLVETRRGTQFLSRTLFVAAGVGAFEPRKIPLEELLPYTGSQLFYQVPPEDGSCFANKHLVIVGGDDEALDCVFRFAQEGPEQAASVTLIHRRTDIATTPANLERLHALCAKQQVRFIAGQITGLVQDEHELQALIVSRVADNLDEHLPTDALLVRLGRSPKLGPIAQWGIALERKQIVVNTEHFESSTAGLFAIGDINTYPGKKKLILCGFHEATLAAFAAMRYIYPSQAPSPLLYTTSSPQLHNRLGVTSTD</sequence>
<feature type="binding site" evidence="5">
    <location>
        <position position="341"/>
    </location>
    <ligand>
        <name>FAD</name>
        <dbReference type="ChEBI" id="CHEBI:57692"/>
    </ligand>
</feature>
<dbReference type="InterPro" id="IPR036188">
    <property type="entry name" value="FAD/NAD-bd_sf"/>
</dbReference>
<dbReference type="InterPro" id="IPR022890">
    <property type="entry name" value="Fd--NADP_Rdtase_type_2"/>
</dbReference>
<dbReference type="SUPFAM" id="SSF51905">
    <property type="entry name" value="FAD/NAD(P)-binding domain"/>
    <property type="match status" value="1"/>
</dbReference>
<dbReference type="HOGENOM" id="CLU_031864_5_5_4"/>
<dbReference type="PRINTS" id="PR00469">
    <property type="entry name" value="PNDRDTASEII"/>
</dbReference>
<dbReference type="EMBL" id="JH660683">
    <property type="protein sequence ID" value="EIM31436.1"/>
    <property type="molecule type" value="Genomic_DNA"/>
</dbReference>
<comment type="subunit">
    <text evidence="5">Homodimer.</text>
</comment>
<dbReference type="Proteomes" id="UP000053899">
    <property type="component" value="Unassembled WGS sequence"/>
</dbReference>
<dbReference type="EC" id="1.18.1.2" evidence="5"/>